<dbReference type="RefSeq" id="WP_115163982.1">
    <property type="nucleotide sequence ID" value="NZ_UGUA01000002.1"/>
</dbReference>
<keyword evidence="2" id="KW-0813">Transport</keyword>
<dbReference type="GO" id="GO:0016301">
    <property type="term" value="F:kinase activity"/>
    <property type="evidence" value="ECO:0007669"/>
    <property type="project" value="UniProtKB-KW"/>
</dbReference>
<dbReference type="Pfam" id="PF03610">
    <property type="entry name" value="EIIA-man"/>
    <property type="match status" value="1"/>
</dbReference>
<dbReference type="InterPro" id="IPR004701">
    <property type="entry name" value="PTS_EIIA_man-typ"/>
</dbReference>
<evidence type="ECO:0000256" key="7">
    <source>
        <dbReference type="ARBA" id="ARBA00022777"/>
    </source>
</evidence>
<dbReference type="GO" id="GO:0009401">
    <property type="term" value="P:phosphoenolpyruvate-dependent sugar phosphotransferase system"/>
    <property type="evidence" value="ECO:0007669"/>
    <property type="project" value="UniProtKB-KW"/>
</dbReference>
<keyword evidence="7" id="KW-0418">Kinase</keyword>
<dbReference type="InterPro" id="IPR033887">
    <property type="entry name" value="PTS_IIA_man"/>
</dbReference>
<feature type="domain" description="PTS EIIA type-4" evidence="8">
    <location>
        <begin position="1"/>
        <end position="123"/>
    </location>
</feature>
<keyword evidence="6" id="KW-0598">Phosphotransferase system</keyword>
<dbReference type="PANTHER" id="PTHR33799">
    <property type="entry name" value="PTS PERMEASE-RELATED-RELATED"/>
    <property type="match status" value="1"/>
</dbReference>
<evidence type="ECO:0000256" key="6">
    <source>
        <dbReference type="ARBA" id="ARBA00022683"/>
    </source>
</evidence>
<dbReference type="PANTHER" id="PTHR33799:SF1">
    <property type="entry name" value="PTS SYSTEM MANNOSE-SPECIFIC EIIAB COMPONENT-RELATED"/>
    <property type="match status" value="1"/>
</dbReference>
<dbReference type="InterPro" id="IPR036662">
    <property type="entry name" value="PTS_EIIA_man-typ_sf"/>
</dbReference>
<protein>
    <submittedName>
        <fullName evidence="9">EIIAB-Man</fullName>
    </submittedName>
</protein>
<evidence type="ECO:0000256" key="2">
    <source>
        <dbReference type="ARBA" id="ARBA00022448"/>
    </source>
</evidence>
<dbReference type="GO" id="GO:0005737">
    <property type="term" value="C:cytoplasm"/>
    <property type="evidence" value="ECO:0007669"/>
    <property type="project" value="UniProtKB-SubCell"/>
</dbReference>
<dbReference type="Gene3D" id="3.40.50.510">
    <property type="entry name" value="Phosphotransferase system, mannose-type IIA component"/>
    <property type="match status" value="1"/>
</dbReference>
<dbReference type="AlphaFoldDB" id="A0A379G0J8"/>
<keyword evidence="5" id="KW-0808">Transferase</keyword>
<accession>A0A379G0J8</accession>
<dbReference type="PROSITE" id="PS51096">
    <property type="entry name" value="PTS_EIIA_TYPE_4"/>
    <property type="match status" value="1"/>
</dbReference>
<dbReference type="SUPFAM" id="SSF53062">
    <property type="entry name" value="PTS system fructose IIA component-like"/>
    <property type="match status" value="1"/>
</dbReference>
<organism evidence="9 10">
    <name type="scientific">Providencia rustigianii</name>
    <dbReference type="NCBI Taxonomy" id="158850"/>
    <lineage>
        <taxon>Bacteria</taxon>
        <taxon>Pseudomonadati</taxon>
        <taxon>Pseudomonadota</taxon>
        <taxon>Gammaproteobacteria</taxon>
        <taxon>Enterobacterales</taxon>
        <taxon>Morganellaceae</taxon>
        <taxon>Providencia</taxon>
    </lineage>
</organism>
<keyword evidence="3" id="KW-0963">Cytoplasm</keyword>
<reference evidence="9 10" key="1">
    <citation type="submission" date="2018-06" db="EMBL/GenBank/DDBJ databases">
        <authorList>
            <consortium name="Pathogen Informatics"/>
            <person name="Doyle S."/>
        </authorList>
    </citation>
    <scope>NUCLEOTIDE SEQUENCE [LARGE SCALE GENOMIC DNA]</scope>
    <source>
        <strain evidence="9 10">NCTC12026</strain>
    </source>
</reference>
<dbReference type="GO" id="GO:0016020">
    <property type="term" value="C:membrane"/>
    <property type="evidence" value="ECO:0007669"/>
    <property type="project" value="InterPro"/>
</dbReference>
<dbReference type="EMBL" id="UGUA01000002">
    <property type="protein sequence ID" value="SUC34530.1"/>
    <property type="molecule type" value="Genomic_DNA"/>
</dbReference>
<name>A0A379G0J8_9GAMM</name>
<dbReference type="NCBIfam" id="NF040761">
    <property type="entry name" value="AgaF"/>
    <property type="match status" value="1"/>
</dbReference>
<dbReference type="OrthoDB" id="3183705at2"/>
<keyword evidence="4" id="KW-0762">Sugar transport</keyword>
<evidence type="ECO:0000256" key="5">
    <source>
        <dbReference type="ARBA" id="ARBA00022679"/>
    </source>
</evidence>
<gene>
    <name evidence="9" type="primary">manX_1</name>
    <name evidence="9" type="ORF">NCTC12026_00876</name>
</gene>
<evidence type="ECO:0000259" key="8">
    <source>
        <dbReference type="PROSITE" id="PS51096"/>
    </source>
</evidence>
<proteinExistence type="predicted"/>
<evidence type="ECO:0000313" key="10">
    <source>
        <dbReference type="Proteomes" id="UP000255129"/>
    </source>
</evidence>
<sequence>MIGLVVSGHLNFASGMASAVRAIAGEQENMVFLDFIETISSDELEQQMRCAMQAMPCEQVVFLTDLPGGTPCNRAMAIMMENPSVEVLSGVSLPMIVNAAFEREGVTAKELISILREIGVSSIQDLREQLSTLSEFEDEEDGL</sequence>
<comment type="subcellular location">
    <subcellularLocation>
        <location evidence="1">Cytoplasm</location>
    </subcellularLocation>
</comment>
<dbReference type="CDD" id="cd00006">
    <property type="entry name" value="PTS_IIA_man"/>
    <property type="match status" value="1"/>
</dbReference>
<evidence type="ECO:0000256" key="1">
    <source>
        <dbReference type="ARBA" id="ARBA00004496"/>
    </source>
</evidence>
<dbReference type="InterPro" id="IPR051471">
    <property type="entry name" value="Bacterial_PTS_sugar_comp"/>
</dbReference>
<evidence type="ECO:0000256" key="4">
    <source>
        <dbReference type="ARBA" id="ARBA00022597"/>
    </source>
</evidence>
<evidence type="ECO:0000256" key="3">
    <source>
        <dbReference type="ARBA" id="ARBA00022490"/>
    </source>
</evidence>
<dbReference type="Proteomes" id="UP000255129">
    <property type="component" value="Unassembled WGS sequence"/>
</dbReference>
<evidence type="ECO:0000313" key="9">
    <source>
        <dbReference type="EMBL" id="SUC34530.1"/>
    </source>
</evidence>